<keyword evidence="3" id="KW-1185">Reference proteome</keyword>
<dbReference type="EMBL" id="NJHN03000085">
    <property type="protein sequence ID" value="KAH9416862.1"/>
    <property type="molecule type" value="Genomic_DNA"/>
</dbReference>
<gene>
    <name evidence="2" type="ORF">DERP_013833</name>
</gene>
<feature type="compositionally biased region" description="Low complexity" evidence="1">
    <location>
        <begin position="163"/>
        <end position="177"/>
    </location>
</feature>
<comment type="caution">
    <text evidence="2">The sequence shown here is derived from an EMBL/GenBank/DDBJ whole genome shotgun (WGS) entry which is preliminary data.</text>
</comment>
<name>A0ABQ8J2Y6_DERPT</name>
<reference evidence="2 3" key="2">
    <citation type="journal article" date="2022" name="Mol. Biol. Evol.">
        <title>Comparative Genomics Reveals Insights into the Divergent Evolution of Astigmatic Mites and Household Pest Adaptations.</title>
        <authorList>
            <person name="Xiong Q."/>
            <person name="Wan A.T."/>
            <person name="Liu X."/>
            <person name="Fung C.S."/>
            <person name="Xiao X."/>
            <person name="Malainual N."/>
            <person name="Hou J."/>
            <person name="Wang L."/>
            <person name="Wang M."/>
            <person name="Yang K.Y."/>
            <person name="Cui Y."/>
            <person name="Leung E.L."/>
            <person name="Nong W."/>
            <person name="Shin S.K."/>
            <person name="Au S.W."/>
            <person name="Jeong K.Y."/>
            <person name="Chew F.T."/>
            <person name="Hui J.H."/>
            <person name="Leung T.F."/>
            <person name="Tungtrongchitr A."/>
            <person name="Zhong N."/>
            <person name="Liu Z."/>
            <person name="Tsui S.K."/>
        </authorList>
    </citation>
    <scope>NUCLEOTIDE SEQUENCE [LARGE SCALE GENOMIC DNA]</scope>
    <source>
        <strain evidence="2">Derp</strain>
    </source>
</reference>
<organism evidence="2 3">
    <name type="scientific">Dermatophagoides pteronyssinus</name>
    <name type="common">European house dust mite</name>
    <dbReference type="NCBI Taxonomy" id="6956"/>
    <lineage>
        <taxon>Eukaryota</taxon>
        <taxon>Metazoa</taxon>
        <taxon>Ecdysozoa</taxon>
        <taxon>Arthropoda</taxon>
        <taxon>Chelicerata</taxon>
        <taxon>Arachnida</taxon>
        <taxon>Acari</taxon>
        <taxon>Acariformes</taxon>
        <taxon>Sarcoptiformes</taxon>
        <taxon>Astigmata</taxon>
        <taxon>Psoroptidia</taxon>
        <taxon>Analgoidea</taxon>
        <taxon>Pyroglyphidae</taxon>
        <taxon>Dermatophagoidinae</taxon>
        <taxon>Dermatophagoides</taxon>
    </lineage>
</organism>
<evidence type="ECO:0000313" key="2">
    <source>
        <dbReference type="EMBL" id="KAH9416862.1"/>
    </source>
</evidence>
<evidence type="ECO:0000256" key="1">
    <source>
        <dbReference type="SAM" id="MobiDB-lite"/>
    </source>
</evidence>
<evidence type="ECO:0000313" key="3">
    <source>
        <dbReference type="Proteomes" id="UP000887458"/>
    </source>
</evidence>
<proteinExistence type="predicted"/>
<feature type="region of interest" description="Disordered" evidence="1">
    <location>
        <begin position="154"/>
        <end position="186"/>
    </location>
</feature>
<sequence>MNIIRLFFIIKVIAFFTIIVNGRNLLKINNASSIIVHDKHVIDSIKTNVIPDMSFQNNNSSTVKYEIENHNENRTNKIPEYHVPILIQNDSKINQSEKLTDKKNYQQSSFIDEHDGHHYIKVGNVTIPEEFFSPEAQGLWDWINKGIDWVQNIFNPKDDHNNKNNQNNQNNQNNNHNNGGGVGGNIEKIVPVNGQIPQINNIFNISFSANK</sequence>
<dbReference type="Proteomes" id="UP000887458">
    <property type="component" value="Unassembled WGS sequence"/>
</dbReference>
<reference evidence="2 3" key="1">
    <citation type="journal article" date="2018" name="J. Allergy Clin. Immunol.">
        <title>High-quality assembly of Dermatophagoides pteronyssinus genome and transcriptome reveals a wide range of novel allergens.</title>
        <authorList>
            <person name="Liu X.Y."/>
            <person name="Yang K.Y."/>
            <person name="Wang M.Q."/>
            <person name="Kwok J.S."/>
            <person name="Zeng X."/>
            <person name="Yang Z."/>
            <person name="Xiao X.J."/>
            <person name="Lau C.P."/>
            <person name="Li Y."/>
            <person name="Huang Z.M."/>
            <person name="Ba J.G."/>
            <person name="Yim A.K."/>
            <person name="Ouyang C.Y."/>
            <person name="Ngai S.M."/>
            <person name="Chan T.F."/>
            <person name="Leung E.L."/>
            <person name="Liu L."/>
            <person name="Liu Z.G."/>
            <person name="Tsui S.K."/>
        </authorList>
    </citation>
    <scope>NUCLEOTIDE SEQUENCE [LARGE SCALE GENOMIC DNA]</scope>
    <source>
        <strain evidence="2">Derp</strain>
    </source>
</reference>
<accession>A0ABQ8J2Y6</accession>
<protein>
    <submittedName>
        <fullName evidence="2">Uncharacterized protein</fullName>
    </submittedName>
</protein>